<protein>
    <submittedName>
        <fullName evidence="5">Adenine-specific DNA-methyltransferase</fullName>
        <ecNumber evidence="5">2.1.1.72</ecNumber>
    </submittedName>
</protein>
<dbReference type="EMBL" id="JADOTY010000001">
    <property type="protein sequence ID" value="MBG6100757.1"/>
    <property type="molecule type" value="Genomic_DNA"/>
</dbReference>
<comment type="caution">
    <text evidence="5">The sequence shown here is derived from an EMBL/GenBank/DDBJ whole genome shotgun (WGS) entry which is preliminary data.</text>
</comment>
<evidence type="ECO:0000256" key="1">
    <source>
        <dbReference type="ARBA" id="ARBA00006594"/>
    </source>
</evidence>
<dbReference type="SUPFAM" id="SSF53335">
    <property type="entry name" value="S-adenosyl-L-methionine-dependent methyltransferases"/>
    <property type="match status" value="1"/>
</dbReference>
<dbReference type="PROSITE" id="PS00092">
    <property type="entry name" value="N6_MTASE"/>
    <property type="match status" value="1"/>
</dbReference>
<dbReference type="GO" id="GO:0032259">
    <property type="term" value="P:methylation"/>
    <property type="evidence" value="ECO:0007669"/>
    <property type="project" value="UniProtKB-KW"/>
</dbReference>
<keyword evidence="2 5" id="KW-0489">Methyltransferase</keyword>
<evidence type="ECO:0000313" key="6">
    <source>
        <dbReference type="Proteomes" id="UP000631791"/>
    </source>
</evidence>
<keyword evidence="6" id="KW-1185">Reference proteome</keyword>
<keyword evidence="3 5" id="KW-0808">Transferase</keyword>
<evidence type="ECO:0000256" key="2">
    <source>
        <dbReference type="ARBA" id="ARBA00022603"/>
    </source>
</evidence>
<proteinExistence type="inferred from homology"/>
<feature type="domain" description="DNA methylase N-4/N-6" evidence="4">
    <location>
        <begin position="158"/>
        <end position="509"/>
    </location>
</feature>
<organism evidence="5 6">
    <name type="scientific">Micromonospora vinacea</name>
    <dbReference type="NCBI Taxonomy" id="709878"/>
    <lineage>
        <taxon>Bacteria</taxon>
        <taxon>Bacillati</taxon>
        <taxon>Actinomycetota</taxon>
        <taxon>Actinomycetes</taxon>
        <taxon>Micromonosporales</taxon>
        <taxon>Micromonosporaceae</taxon>
        <taxon>Micromonospora</taxon>
    </lineage>
</organism>
<dbReference type="Gene3D" id="3.40.50.150">
    <property type="entry name" value="Vaccinia Virus protein VP39"/>
    <property type="match status" value="1"/>
</dbReference>
<dbReference type="RefSeq" id="WP_196919836.1">
    <property type="nucleotide sequence ID" value="NZ_JADOTY010000001.1"/>
</dbReference>
<comment type="similarity">
    <text evidence="1">Belongs to the N(4)/N(6)-methyltransferase family.</text>
</comment>
<evidence type="ECO:0000313" key="5">
    <source>
        <dbReference type="EMBL" id="MBG6100757.1"/>
    </source>
</evidence>
<dbReference type="Pfam" id="PF01555">
    <property type="entry name" value="N6_N4_Mtase"/>
    <property type="match status" value="1"/>
</dbReference>
<name>A0ABS0JWN3_9ACTN</name>
<dbReference type="InterPro" id="IPR029063">
    <property type="entry name" value="SAM-dependent_MTases_sf"/>
</dbReference>
<sequence>MAHIDNLVASIADPALREALQAEIRKLAGNRQLGLVFNEHKPESVLLYGQTRVRKGDKVQVMADGSRDRTRVDDTGIWRVAAISGDTATLVHKADPAQLRQVPRERCVVTREFGDPVFPGLRSTGKVERGGDKTYHTVINGENFHVLQALQYPYAGKVDAIYIDPPYNTGARDWKYNNDYVDDMDPYRHSKWLSFMQKRLELAKELLNPESSVLIVTIDEKEVNRLGMLLDQVFPRVTKQLITIVINPNGSARRNELARVEEYAYFLSIGNVAPSSIGVDTLADAPANSSNNEPVRWERLLRGGDTARRADRPNLFYPVFVDVQARKIVEVGDPLAATTPRASVESRPGCVAVWPLRTNGDEGRWRVSASTLRSLLEQGHARLGAYDARADRWSVLYLGRAQIRRIQEGELLVVGRDDQGAVVVERGDQQQVRPSPKTVWNLNRHRAGEFGSSLLRRLLPDRSFPFPKSLYAVEDCLRMAVAEKPEALVVDFFAGSGTTTHALMRLNKQDGGKRRSISVTNNEVSPEEATSLRAAGHFPGDPEWEALGICEYITVPRITAAVTGMTSAGEAVKGEYKFVDEFPMAEGLAENVEFFELTYEDPNLVSLGRKFQAVAPLLWLMACAQGERIDSVADAGWAVPDDAVYGVLFAPEVWSDFVEAVNARAGTSNPLTHAFVVTDSETEYRQIIAKLPSGIVSQQLYRDYLRNFEINAGR</sequence>
<evidence type="ECO:0000259" key="4">
    <source>
        <dbReference type="Pfam" id="PF01555"/>
    </source>
</evidence>
<dbReference type="Proteomes" id="UP000631791">
    <property type="component" value="Unassembled WGS sequence"/>
</dbReference>
<dbReference type="EC" id="2.1.1.72" evidence="5"/>
<accession>A0ABS0JWN3</accession>
<dbReference type="GO" id="GO:0009007">
    <property type="term" value="F:site-specific DNA-methyltransferase (adenine-specific) activity"/>
    <property type="evidence" value="ECO:0007669"/>
    <property type="project" value="UniProtKB-EC"/>
</dbReference>
<dbReference type="InterPro" id="IPR002941">
    <property type="entry name" value="DNA_methylase_N4/N6"/>
</dbReference>
<dbReference type="InterPro" id="IPR002052">
    <property type="entry name" value="DNA_methylase_N6_adenine_CS"/>
</dbReference>
<gene>
    <name evidence="5" type="ORF">IW249_001171</name>
</gene>
<evidence type="ECO:0000256" key="3">
    <source>
        <dbReference type="ARBA" id="ARBA00022679"/>
    </source>
</evidence>
<reference evidence="5 6" key="1">
    <citation type="submission" date="2020-11" db="EMBL/GenBank/DDBJ databases">
        <title>Sequencing the genomes of 1000 actinobacteria strains.</title>
        <authorList>
            <person name="Klenk H.-P."/>
        </authorList>
    </citation>
    <scope>NUCLEOTIDE SEQUENCE [LARGE SCALE GENOMIC DNA]</scope>
    <source>
        <strain evidence="5 6">DSM 101695</strain>
    </source>
</reference>